<dbReference type="InParanoid" id="S7XV21"/>
<evidence type="ECO:0000313" key="7">
    <source>
        <dbReference type="EMBL" id="EPR79703.1"/>
    </source>
</evidence>
<dbReference type="GO" id="GO:0006096">
    <property type="term" value="P:glycolytic process"/>
    <property type="evidence" value="ECO:0007669"/>
    <property type="project" value="UniProtKB-UniPathway"/>
</dbReference>
<evidence type="ECO:0000256" key="3">
    <source>
        <dbReference type="ARBA" id="ARBA00013068"/>
    </source>
</evidence>
<protein>
    <recommendedName>
        <fullName evidence="3">fructose-bisphosphate aldolase</fullName>
        <ecNumber evidence="3">4.1.2.13</ecNumber>
    </recommendedName>
</protein>
<dbReference type="Gene3D" id="3.20.20.70">
    <property type="entry name" value="Aldolase class I"/>
    <property type="match status" value="1"/>
</dbReference>
<dbReference type="STRING" id="1358809.S7XV21"/>
<evidence type="ECO:0000313" key="8">
    <source>
        <dbReference type="Proteomes" id="UP000014978"/>
    </source>
</evidence>
<dbReference type="InterPro" id="IPR000741">
    <property type="entry name" value="FBA_I"/>
</dbReference>
<dbReference type="Pfam" id="PF00274">
    <property type="entry name" value="Glycolytic"/>
    <property type="match status" value="1"/>
</dbReference>
<dbReference type="UniPathway" id="UPA00109">
    <property type="reaction ID" value="UER00183"/>
</dbReference>
<organism evidence="7 8">
    <name type="scientific">Spraguea lophii (strain 42_110)</name>
    <name type="common">Microsporidian parasite</name>
    <dbReference type="NCBI Taxonomy" id="1358809"/>
    <lineage>
        <taxon>Eukaryota</taxon>
        <taxon>Fungi</taxon>
        <taxon>Fungi incertae sedis</taxon>
        <taxon>Microsporidia</taxon>
        <taxon>Spragueidae</taxon>
        <taxon>Spraguea</taxon>
    </lineage>
</organism>
<dbReference type="OrthoDB" id="36455at2759"/>
<keyword evidence="4" id="KW-0324">Glycolysis</keyword>
<comment type="similarity">
    <text evidence="2">Belongs to the class I fructose-bisphosphate aldolase family.</text>
</comment>
<evidence type="ECO:0000256" key="4">
    <source>
        <dbReference type="ARBA" id="ARBA00023152"/>
    </source>
</evidence>
<reference evidence="8" key="1">
    <citation type="journal article" date="2013" name="PLoS Genet.">
        <title>The genome of Spraguea lophii and the basis of host-microsporidian interactions.</title>
        <authorList>
            <person name="Campbell S.E."/>
            <person name="Williams T.A."/>
            <person name="Yousuf A."/>
            <person name="Soanes D.M."/>
            <person name="Paszkiewicz K.H."/>
            <person name="Williams B.A.P."/>
        </authorList>
    </citation>
    <scope>NUCLEOTIDE SEQUENCE [LARGE SCALE GENOMIC DNA]</scope>
    <source>
        <strain evidence="8">42_110</strain>
    </source>
</reference>
<dbReference type="SUPFAM" id="SSF51569">
    <property type="entry name" value="Aldolase"/>
    <property type="match status" value="1"/>
</dbReference>
<dbReference type="VEuPathDB" id="MicrosporidiaDB:SLOPH_377"/>
<dbReference type="InterPro" id="IPR013785">
    <property type="entry name" value="Aldolase_TIM"/>
</dbReference>
<comment type="pathway">
    <text evidence="1">Carbohydrate degradation; glycolysis; D-glyceraldehyde 3-phosphate and glycerone phosphate from D-glucose: step 4/4.</text>
</comment>
<sequence>MDNEKLFKLGTIAEGIITEGKGILALDETAKSMEKKFKKYEIENSLENRNNLRECLITTPGISSKIGGVILNEETFNTKMSDGTYLTKYLKDNGIYVGIKLDKGLIDFNENEKISVGLEDLRERIKLPVFRSASFAKWRSLIYLSDENSTDKCIAENCRILAEYSKICQENGIVPIVEPELFFDGKFTIEKSYFVMKKMLSQLIYELNLQNIYIPGLLLKASFVSGSPDKTFTAQEVAQETLNAFLSSIPCGIPGIVFLSGGHSSNKSIEYLNHINNLKGKRTWKLSFSFGRALTDEAIKEWNGGKGNYNKAQEIFKKTVDNCHKASLGKLEIQTDKK</sequence>
<dbReference type="OMA" id="WRAVITI"/>
<accession>S7XV21</accession>
<evidence type="ECO:0000256" key="6">
    <source>
        <dbReference type="SAM" id="Coils"/>
    </source>
</evidence>
<comment type="caution">
    <text evidence="7">The sequence shown here is derived from an EMBL/GenBank/DDBJ whole genome shotgun (WGS) entry which is preliminary data.</text>
</comment>
<dbReference type="PANTHER" id="PTHR11627">
    <property type="entry name" value="FRUCTOSE-BISPHOSPHATE ALDOLASE"/>
    <property type="match status" value="1"/>
</dbReference>
<dbReference type="AlphaFoldDB" id="S7XV21"/>
<dbReference type="Proteomes" id="UP000014978">
    <property type="component" value="Unassembled WGS sequence"/>
</dbReference>
<dbReference type="EC" id="4.1.2.13" evidence="3"/>
<keyword evidence="6" id="KW-0175">Coiled coil</keyword>
<proteinExistence type="inferred from homology"/>
<dbReference type="HOGENOM" id="CLU_031243_0_0_1"/>
<keyword evidence="5" id="KW-0456">Lyase</keyword>
<evidence type="ECO:0000256" key="5">
    <source>
        <dbReference type="ARBA" id="ARBA00023239"/>
    </source>
</evidence>
<gene>
    <name evidence="7" type="ORF">SLOPH_377</name>
</gene>
<dbReference type="NCBIfam" id="NF033379">
    <property type="entry name" value="FrucBisAld_I"/>
    <property type="match status" value="1"/>
</dbReference>
<name>S7XV21_SPRLO</name>
<dbReference type="GO" id="GO:0004332">
    <property type="term" value="F:fructose-bisphosphate aldolase activity"/>
    <property type="evidence" value="ECO:0007669"/>
    <property type="project" value="UniProtKB-EC"/>
</dbReference>
<dbReference type="EMBL" id="ATCN01000147">
    <property type="protein sequence ID" value="EPR79703.1"/>
    <property type="molecule type" value="Genomic_DNA"/>
</dbReference>
<feature type="coiled-coil region" evidence="6">
    <location>
        <begin position="23"/>
        <end position="50"/>
    </location>
</feature>
<keyword evidence="8" id="KW-1185">Reference proteome</keyword>
<evidence type="ECO:0000256" key="1">
    <source>
        <dbReference type="ARBA" id="ARBA00004714"/>
    </source>
</evidence>
<evidence type="ECO:0000256" key="2">
    <source>
        <dbReference type="ARBA" id="ARBA00010387"/>
    </source>
</evidence>